<dbReference type="PROSITE" id="PS51257">
    <property type="entry name" value="PROKAR_LIPOPROTEIN"/>
    <property type="match status" value="1"/>
</dbReference>
<sequence>MMRNTTSAPVRALFAAFVAVGAAIALSGCTDTRRALGFEKAPPDEFQVVERAPLSMPPDFSLRPPSPGSVRPQEGSAREQARQALFGRSAGTPVSTTGRTQGDVALLKKAGAEQIQPDIRVLINKETQALAGMDTSFTDKLVFWRKPEGPGAGEQLDAGKEAQRLRENQALGRSATDGDSPRIQRRRKGMLEGIFD</sequence>
<dbReference type="EMBL" id="JAAIYP010000045">
    <property type="protein sequence ID" value="NFV82050.1"/>
    <property type="molecule type" value="Genomic_DNA"/>
</dbReference>
<name>A0A7C9UZ74_9PROT</name>
<comment type="caution">
    <text evidence="3">The sequence shown here is derived from an EMBL/GenBank/DDBJ whole genome shotgun (WGS) entry which is preliminary data.</text>
</comment>
<feature type="chain" id="PRO_5028948789" evidence="2">
    <location>
        <begin position="28"/>
        <end position="196"/>
    </location>
</feature>
<evidence type="ECO:0000256" key="1">
    <source>
        <dbReference type="SAM" id="MobiDB-lite"/>
    </source>
</evidence>
<organism evidence="3 4">
    <name type="scientific">Magnetospirillum aberrantis SpK</name>
    <dbReference type="NCBI Taxonomy" id="908842"/>
    <lineage>
        <taxon>Bacteria</taxon>
        <taxon>Pseudomonadati</taxon>
        <taxon>Pseudomonadota</taxon>
        <taxon>Alphaproteobacteria</taxon>
        <taxon>Rhodospirillales</taxon>
        <taxon>Rhodospirillaceae</taxon>
        <taxon>Magnetospirillum</taxon>
    </lineage>
</organism>
<feature type="signal peptide" evidence="2">
    <location>
        <begin position="1"/>
        <end position="27"/>
    </location>
</feature>
<feature type="region of interest" description="Disordered" evidence="1">
    <location>
        <begin position="167"/>
        <end position="196"/>
    </location>
</feature>
<dbReference type="Proteomes" id="UP000480684">
    <property type="component" value="Unassembled WGS sequence"/>
</dbReference>
<evidence type="ECO:0000313" key="4">
    <source>
        <dbReference type="Proteomes" id="UP000480684"/>
    </source>
</evidence>
<evidence type="ECO:0000256" key="2">
    <source>
        <dbReference type="SAM" id="SignalP"/>
    </source>
</evidence>
<accession>A0A7C9UZ74</accession>
<dbReference type="InterPro" id="IPR021395">
    <property type="entry name" value="DUF3035"/>
</dbReference>
<dbReference type="AlphaFoldDB" id="A0A7C9UZ74"/>
<feature type="region of interest" description="Disordered" evidence="1">
    <location>
        <begin position="55"/>
        <end position="100"/>
    </location>
</feature>
<keyword evidence="2" id="KW-0732">Signal</keyword>
<protein>
    <submittedName>
        <fullName evidence="3">DUF3035 domain-containing protein</fullName>
    </submittedName>
</protein>
<proteinExistence type="predicted"/>
<reference evidence="3 4" key="1">
    <citation type="submission" date="2020-02" db="EMBL/GenBank/DDBJ databases">
        <authorList>
            <person name="Dziuba M."/>
            <person name="Kuznetsov B."/>
            <person name="Mardanov A."/>
            <person name="Ravin N."/>
            <person name="Grouzdev D."/>
        </authorList>
    </citation>
    <scope>NUCLEOTIDE SEQUENCE [LARGE SCALE GENOMIC DNA]</scope>
    <source>
        <strain evidence="3 4">SpK</strain>
    </source>
</reference>
<gene>
    <name evidence="3" type="ORF">G4223_18215</name>
</gene>
<keyword evidence="4" id="KW-1185">Reference proteome</keyword>
<dbReference type="Pfam" id="PF11233">
    <property type="entry name" value="DUF3035"/>
    <property type="match status" value="1"/>
</dbReference>
<dbReference type="RefSeq" id="WP_163682697.1">
    <property type="nucleotide sequence ID" value="NZ_JAAIYP010000045.1"/>
</dbReference>
<evidence type="ECO:0000313" key="3">
    <source>
        <dbReference type="EMBL" id="NFV82050.1"/>
    </source>
</evidence>